<comment type="caution">
    <text evidence="1">The sequence shown here is derived from an EMBL/GenBank/DDBJ whole genome shotgun (WGS) entry which is preliminary data.</text>
</comment>
<proteinExistence type="predicted"/>
<accession>A0A0F9DM33</accession>
<evidence type="ECO:0000313" key="1">
    <source>
        <dbReference type="EMBL" id="KKL13053.1"/>
    </source>
</evidence>
<dbReference type="EMBL" id="LAZR01041015">
    <property type="protein sequence ID" value="KKL13053.1"/>
    <property type="molecule type" value="Genomic_DNA"/>
</dbReference>
<organism evidence="1">
    <name type="scientific">marine sediment metagenome</name>
    <dbReference type="NCBI Taxonomy" id="412755"/>
    <lineage>
        <taxon>unclassified sequences</taxon>
        <taxon>metagenomes</taxon>
        <taxon>ecological metagenomes</taxon>
    </lineage>
</organism>
<gene>
    <name evidence="1" type="ORF">LCGC14_2529620</name>
</gene>
<sequence length="75" mass="8642">MKYKLKIKNTVTGTIICSDFLKDRLTGIRFAITYINQHISLYGPELAQLSLRLFNDNEKCVWGMDVGNDVIQDFN</sequence>
<protein>
    <submittedName>
        <fullName evidence="1">Uncharacterized protein</fullName>
    </submittedName>
</protein>
<dbReference type="AlphaFoldDB" id="A0A0F9DM33"/>
<name>A0A0F9DM33_9ZZZZ</name>
<reference evidence="1" key="1">
    <citation type="journal article" date="2015" name="Nature">
        <title>Complex archaea that bridge the gap between prokaryotes and eukaryotes.</title>
        <authorList>
            <person name="Spang A."/>
            <person name="Saw J.H."/>
            <person name="Jorgensen S.L."/>
            <person name="Zaremba-Niedzwiedzka K."/>
            <person name="Martijn J."/>
            <person name="Lind A.E."/>
            <person name="van Eijk R."/>
            <person name="Schleper C."/>
            <person name="Guy L."/>
            <person name="Ettema T.J."/>
        </authorList>
    </citation>
    <scope>NUCLEOTIDE SEQUENCE</scope>
</reference>